<dbReference type="RefSeq" id="WP_318648338.1">
    <property type="nucleotide sequence ID" value="NZ_CP137852.1"/>
</dbReference>
<reference evidence="3 4" key="1">
    <citation type="submission" date="2023-11" db="EMBL/GenBank/DDBJ databases">
        <title>Arctic aerobic anoxygenic photoheterotroph Sediminicoccus rosea KRV36 adapts its photosynthesis to long days of polar summer.</title>
        <authorList>
            <person name="Tomasch J."/>
            <person name="Kopejtka K."/>
            <person name="Bily T."/>
            <person name="Gardiner A.T."/>
            <person name="Gardian Z."/>
            <person name="Shivaramu S."/>
            <person name="Koblizek M."/>
            <person name="Engelhardt F."/>
            <person name="Kaftan D."/>
        </authorList>
    </citation>
    <scope>NUCLEOTIDE SEQUENCE [LARGE SCALE GENOMIC DNA]</scope>
    <source>
        <strain evidence="3 4">R-30</strain>
    </source>
</reference>
<evidence type="ECO:0008006" key="5">
    <source>
        <dbReference type="Google" id="ProtNLM"/>
    </source>
</evidence>
<dbReference type="EMBL" id="CP137852">
    <property type="protein sequence ID" value="WPB84379.1"/>
    <property type="molecule type" value="Genomic_DNA"/>
</dbReference>
<dbReference type="PROSITE" id="PS51257">
    <property type="entry name" value="PROKAR_LIPOPROTEIN"/>
    <property type="match status" value="1"/>
</dbReference>
<evidence type="ECO:0000256" key="1">
    <source>
        <dbReference type="SAM" id="MobiDB-lite"/>
    </source>
</evidence>
<evidence type="ECO:0000313" key="4">
    <source>
        <dbReference type="Proteomes" id="UP001305521"/>
    </source>
</evidence>
<accession>A0ABZ0PF78</accession>
<evidence type="ECO:0000256" key="2">
    <source>
        <dbReference type="SAM" id="SignalP"/>
    </source>
</evidence>
<feature type="region of interest" description="Disordered" evidence="1">
    <location>
        <begin position="97"/>
        <end position="116"/>
    </location>
</feature>
<name>A0ABZ0PF78_9PROT</name>
<evidence type="ECO:0000313" key="3">
    <source>
        <dbReference type="EMBL" id="WPB84379.1"/>
    </source>
</evidence>
<keyword evidence="2" id="KW-0732">Signal</keyword>
<protein>
    <recommendedName>
        <fullName evidence="5">DUF5666 domain-containing protein</fullName>
    </recommendedName>
</protein>
<dbReference type="Proteomes" id="UP001305521">
    <property type="component" value="Chromosome"/>
</dbReference>
<gene>
    <name evidence="3" type="ORF">R9Z33_20060</name>
</gene>
<proteinExistence type="predicted"/>
<feature type="chain" id="PRO_5045269706" description="DUF5666 domain-containing protein" evidence="2">
    <location>
        <begin position="21"/>
        <end position="185"/>
    </location>
</feature>
<keyword evidence="4" id="KW-1185">Reference proteome</keyword>
<sequence length="185" mass="19534">MKRRSLLALPLGLPLLSACASVDAEQTTILRGVIETVDATSREVLVRGSAGAQSGALLTMIAGRGVTRFNQLRPGDNVTVVYFQALVARAARPLSSAPPATATLTAERDAARPGGEVTRVRSGRVTITAVDTATSTVSFTGPGGLNRTVTATNPDIRRFISQLRVGEQVDMTYEEALAIEITPMR</sequence>
<organism evidence="3 4">
    <name type="scientific">Sediminicoccus rosea</name>
    <dbReference type="NCBI Taxonomy" id="1225128"/>
    <lineage>
        <taxon>Bacteria</taxon>
        <taxon>Pseudomonadati</taxon>
        <taxon>Pseudomonadota</taxon>
        <taxon>Alphaproteobacteria</taxon>
        <taxon>Acetobacterales</taxon>
        <taxon>Roseomonadaceae</taxon>
        <taxon>Sediminicoccus</taxon>
    </lineage>
</organism>
<feature type="signal peptide" evidence="2">
    <location>
        <begin position="1"/>
        <end position="20"/>
    </location>
</feature>